<dbReference type="InterPro" id="IPR017441">
    <property type="entry name" value="Protein_kinase_ATP_BS"/>
</dbReference>
<dbReference type="Pfam" id="PF00069">
    <property type="entry name" value="Pkinase"/>
    <property type="match status" value="1"/>
</dbReference>
<feature type="repeat" description="TPR" evidence="3">
    <location>
        <begin position="552"/>
        <end position="585"/>
    </location>
</feature>
<keyword evidence="1" id="KW-0677">Repeat</keyword>
<evidence type="ECO:0000256" key="3">
    <source>
        <dbReference type="PROSITE-ProRule" id="PRU00339"/>
    </source>
</evidence>
<feature type="repeat" description="TPR" evidence="3">
    <location>
        <begin position="710"/>
        <end position="743"/>
    </location>
</feature>
<dbReference type="Gene3D" id="3.30.200.20">
    <property type="entry name" value="Phosphorylase Kinase, domain 1"/>
    <property type="match status" value="1"/>
</dbReference>
<keyword evidence="4" id="KW-0547">Nucleotide-binding</keyword>
<evidence type="ECO:0000313" key="6">
    <source>
        <dbReference type="EMBL" id="QOV92088.1"/>
    </source>
</evidence>
<dbReference type="CDD" id="cd14014">
    <property type="entry name" value="STKc_PknB_like"/>
    <property type="match status" value="1"/>
</dbReference>
<dbReference type="GO" id="GO:0004672">
    <property type="term" value="F:protein kinase activity"/>
    <property type="evidence" value="ECO:0007669"/>
    <property type="project" value="InterPro"/>
</dbReference>
<dbReference type="Pfam" id="PF13424">
    <property type="entry name" value="TPR_12"/>
    <property type="match status" value="3"/>
</dbReference>
<dbReference type="EMBL" id="CP063458">
    <property type="protein sequence ID" value="QOV92088.1"/>
    <property type="molecule type" value="Genomic_DNA"/>
</dbReference>
<organism evidence="6 7">
    <name type="scientific">Humisphaera borealis</name>
    <dbReference type="NCBI Taxonomy" id="2807512"/>
    <lineage>
        <taxon>Bacteria</taxon>
        <taxon>Pseudomonadati</taxon>
        <taxon>Planctomycetota</taxon>
        <taxon>Phycisphaerae</taxon>
        <taxon>Tepidisphaerales</taxon>
        <taxon>Tepidisphaeraceae</taxon>
        <taxon>Humisphaera</taxon>
    </lineage>
</organism>
<sequence>MNDDEQIDGICDRFADAIEGTTDQDLVGLFQGFLRQSPPGREAEVCGLLASAAASRDVWIDRLLCDSLWVHRKVVCEALTGTLFRDEPSKARQLGLHQLGHFQPFAVIGFGGTGTVFKARGIDRSIVAVKVAHPSNEHAAEALAQEHEALVLAQDGVAQVPRVQGASAHAESVNFLALEFIEGCPLDEWLERHANKHFESVLELARQLVSAVNGLHQARLCHGDLTPANILVTGQPEGPELRLVDFGSANRGYHVGRNIHYTAHFSAPELLAGKVTQTTGATDLWSLGVILSLMFSGRHPFGDELDTLGHEDLRKCFENGPHPAEPPQLSQFSGVWGLIQACMSRDPQQRRRQVSLVTLEAAIPTAQQYAATIASKQSDLASRRDEAERAILRRRWSLRAMVVALLAVTGLVLYFRGSLSSLHTTSNQILAAQKADKAEINAAIERIAAQLVAKVPEDQQIDSLRVQLEAALRRLADAEAAGDPSAKAKLNLLRTGGDPRLLGQFLDEQIARDHPPAVGLLRERAAVAYVTGDIDRAEQCLNDILDQLPNDLDAINRLGRIYKLRGDFTAAERQYNLMLELAPQDEAIQAVAYCNLGNVVQERGDFERAEEMYNKALAIEEKFGRLEGMADSYSNLGVVMRIRGNLAGAEAMHNKSRAINEKLARLDGMARDYANLAVLLRIRGDPVGAQAMHKKALGIYETLGNLELMATQYGALGILTKATGDLRGAKALFEKALEINEKIGKLEGVADVCGDIANLLLSYDLAGAEAMYNKSLAINERLGRRVKVAIQYGNLGILLHLRGDLNGAEEMHNKALTIDEELGRLDGMASNYGNLGVIARLRGDLQGAEAMHKKALAIFKGLGDLENIATQNANLGTIAEKRKDFVEARRLWSLSRDQFAKLGSKPKEKAMQDMLDTLPPP</sequence>
<name>A0A7M2X2V8_9BACT</name>
<dbReference type="Pfam" id="PF13181">
    <property type="entry name" value="TPR_8"/>
    <property type="match status" value="1"/>
</dbReference>
<feature type="binding site" evidence="4">
    <location>
        <position position="130"/>
    </location>
    <ligand>
        <name>ATP</name>
        <dbReference type="ChEBI" id="CHEBI:30616"/>
    </ligand>
</feature>
<evidence type="ECO:0000256" key="4">
    <source>
        <dbReference type="PROSITE-ProRule" id="PRU10141"/>
    </source>
</evidence>
<gene>
    <name evidence="6" type="ORF">IPV69_12335</name>
</gene>
<keyword evidence="4" id="KW-0067">ATP-binding</keyword>
<dbReference type="InterPro" id="IPR011009">
    <property type="entry name" value="Kinase-like_dom_sf"/>
</dbReference>
<dbReference type="PROSITE" id="PS50011">
    <property type="entry name" value="PROTEIN_KINASE_DOM"/>
    <property type="match status" value="1"/>
</dbReference>
<keyword evidence="2 3" id="KW-0802">TPR repeat</keyword>
<dbReference type="PROSITE" id="PS50005">
    <property type="entry name" value="TPR"/>
    <property type="match status" value="3"/>
</dbReference>
<dbReference type="SMART" id="SM00028">
    <property type="entry name" value="TPR"/>
    <property type="match status" value="10"/>
</dbReference>
<evidence type="ECO:0000256" key="1">
    <source>
        <dbReference type="ARBA" id="ARBA00022737"/>
    </source>
</evidence>
<dbReference type="GO" id="GO:0005524">
    <property type="term" value="F:ATP binding"/>
    <property type="evidence" value="ECO:0007669"/>
    <property type="project" value="UniProtKB-UniRule"/>
</dbReference>
<dbReference type="SUPFAM" id="SSF56112">
    <property type="entry name" value="Protein kinase-like (PK-like)"/>
    <property type="match status" value="1"/>
</dbReference>
<dbReference type="PROSITE" id="PS00109">
    <property type="entry name" value="PROTEIN_KINASE_TYR"/>
    <property type="match status" value="1"/>
</dbReference>
<dbReference type="InterPro" id="IPR011990">
    <property type="entry name" value="TPR-like_helical_dom_sf"/>
</dbReference>
<dbReference type="InterPro" id="IPR019734">
    <property type="entry name" value="TPR_rpt"/>
</dbReference>
<protein>
    <submittedName>
        <fullName evidence="6">Tetratricopeptide repeat protein</fullName>
    </submittedName>
</protein>
<dbReference type="PROSITE" id="PS50293">
    <property type="entry name" value="TPR_REGION"/>
    <property type="match status" value="1"/>
</dbReference>
<feature type="repeat" description="TPR" evidence="3">
    <location>
        <begin position="590"/>
        <end position="623"/>
    </location>
</feature>
<dbReference type="PANTHER" id="PTHR45641:SF19">
    <property type="entry name" value="NEPHROCYSTIN-3"/>
    <property type="match status" value="1"/>
</dbReference>
<proteinExistence type="predicted"/>
<keyword evidence="7" id="KW-1185">Reference proteome</keyword>
<dbReference type="PANTHER" id="PTHR45641">
    <property type="entry name" value="TETRATRICOPEPTIDE REPEAT PROTEIN (AFU_ORTHOLOGUE AFUA_6G03870)"/>
    <property type="match status" value="1"/>
</dbReference>
<dbReference type="Gene3D" id="1.25.40.10">
    <property type="entry name" value="Tetratricopeptide repeat domain"/>
    <property type="match status" value="3"/>
</dbReference>
<dbReference type="Proteomes" id="UP000593765">
    <property type="component" value="Chromosome"/>
</dbReference>
<evidence type="ECO:0000259" key="5">
    <source>
        <dbReference type="PROSITE" id="PS50011"/>
    </source>
</evidence>
<dbReference type="PROSITE" id="PS00107">
    <property type="entry name" value="PROTEIN_KINASE_ATP"/>
    <property type="match status" value="1"/>
</dbReference>
<evidence type="ECO:0000256" key="2">
    <source>
        <dbReference type="ARBA" id="ARBA00022803"/>
    </source>
</evidence>
<dbReference type="SUPFAM" id="SSF48452">
    <property type="entry name" value="TPR-like"/>
    <property type="match status" value="2"/>
</dbReference>
<dbReference type="InterPro" id="IPR000719">
    <property type="entry name" value="Prot_kinase_dom"/>
</dbReference>
<dbReference type="Gene3D" id="1.10.510.10">
    <property type="entry name" value="Transferase(Phosphotransferase) domain 1"/>
    <property type="match status" value="1"/>
</dbReference>
<accession>A0A7M2X2V8</accession>
<dbReference type="AlphaFoldDB" id="A0A7M2X2V8"/>
<evidence type="ECO:0000313" key="7">
    <source>
        <dbReference type="Proteomes" id="UP000593765"/>
    </source>
</evidence>
<dbReference type="RefSeq" id="WP_206295418.1">
    <property type="nucleotide sequence ID" value="NZ_CP063458.1"/>
</dbReference>
<dbReference type="KEGG" id="hbs:IPV69_12335"/>
<dbReference type="InterPro" id="IPR008266">
    <property type="entry name" value="Tyr_kinase_AS"/>
</dbReference>
<reference evidence="6 7" key="1">
    <citation type="submission" date="2020-10" db="EMBL/GenBank/DDBJ databases">
        <title>Wide distribution of Phycisphaera-like planctomycetes from WD2101 soil group in peatlands and genome analysis of the first cultivated representative.</title>
        <authorList>
            <person name="Dedysh S.N."/>
            <person name="Beletsky A.V."/>
            <person name="Ivanova A."/>
            <person name="Kulichevskaya I.S."/>
            <person name="Suzina N.E."/>
            <person name="Philippov D.A."/>
            <person name="Rakitin A.L."/>
            <person name="Mardanov A.V."/>
            <person name="Ravin N.V."/>
        </authorList>
    </citation>
    <scope>NUCLEOTIDE SEQUENCE [LARGE SCALE GENOMIC DNA]</scope>
    <source>
        <strain evidence="6 7">M1803</strain>
    </source>
</reference>
<feature type="domain" description="Protein kinase" evidence="5">
    <location>
        <begin position="102"/>
        <end position="363"/>
    </location>
</feature>